<proteinExistence type="inferred from homology"/>
<evidence type="ECO:0000256" key="5">
    <source>
        <dbReference type="ARBA" id="ARBA00023157"/>
    </source>
</evidence>
<keyword evidence="8" id="KW-1185">Reference proteome</keyword>
<evidence type="ECO:0000256" key="4">
    <source>
        <dbReference type="ARBA" id="ARBA00022729"/>
    </source>
</evidence>
<dbReference type="AlphaFoldDB" id="A0A7J7MST1"/>
<dbReference type="GO" id="GO:0010052">
    <property type="term" value="P:guard cell differentiation"/>
    <property type="evidence" value="ECO:0007669"/>
    <property type="project" value="UniProtKB-UniRule"/>
</dbReference>
<name>A0A7J7MST1_9MAGN</name>
<dbReference type="OrthoDB" id="614712at2759"/>
<reference evidence="7 8" key="1">
    <citation type="journal article" date="2020" name="IScience">
        <title>Genome Sequencing of the Endangered Kingdonia uniflora (Circaeasteraceae, Ranunculales) Reveals Potential Mechanisms of Evolutionary Specialization.</title>
        <authorList>
            <person name="Sun Y."/>
            <person name="Deng T."/>
            <person name="Zhang A."/>
            <person name="Moore M.J."/>
            <person name="Landis J.B."/>
            <person name="Lin N."/>
            <person name="Zhang H."/>
            <person name="Zhang X."/>
            <person name="Huang J."/>
            <person name="Zhang X."/>
            <person name="Sun H."/>
            <person name="Wang H."/>
        </authorList>
    </citation>
    <scope>NUCLEOTIDE SEQUENCE [LARGE SCALE GENOMIC DNA]</scope>
    <source>
        <strain evidence="7">TB1705</strain>
        <tissue evidence="7">Leaf</tissue>
    </source>
</reference>
<evidence type="ECO:0000256" key="1">
    <source>
        <dbReference type="ARBA" id="ARBA00004613"/>
    </source>
</evidence>
<keyword evidence="5" id="KW-1015">Disulfide bond</keyword>
<protein>
    <recommendedName>
        <fullName evidence="6">Epidermal patterning factor-like protein</fullName>
    </recommendedName>
</protein>
<keyword evidence="4" id="KW-0732">Signal</keyword>
<dbReference type="Proteomes" id="UP000541444">
    <property type="component" value="Unassembled WGS sequence"/>
</dbReference>
<organism evidence="7 8">
    <name type="scientific">Kingdonia uniflora</name>
    <dbReference type="NCBI Taxonomy" id="39325"/>
    <lineage>
        <taxon>Eukaryota</taxon>
        <taxon>Viridiplantae</taxon>
        <taxon>Streptophyta</taxon>
        <taxon>Embryophyta</taxon>
        <taxon>Tracheophyta</taxon>
        <taxon>Spermatophyta</taxon>
        <taxon>Magnoliopsida</taxon>
        <taxon>Ranunculales</taxon>
        <taxon>Circaeasteraceae</taxon>
        <taxon>Kingdonia</taxon>
    </lineage>
</organism>
<comment type="function">
    <text evidence="6">Controls stomatal patterning.</text>
</comment>
<dbReference type="Pfam" id="PF17181">
    <property type="entry name" value="EPF"/>
    <property type="match status" value="1"/>
</dbReference>
<comment type="subcellular location">
    <subcellularLocation>
        <location evidence="1 6">Secreted</location>
    </subcellularLocation>
</comment>
<evidence type="ECO:0000256" key="3">
    <source>
        <dbReference type="ARBA" id="ARBA00022525"/>
    </source>
</evidence>
<evidence type="ECO:0000256" key="2">
    <source>
        <dbReference type="ARBA" id="ARBA00008127"/>
    </source>
</evidence>
<dbReference type="GO" id="GO:0005576">
    <property type="term" value="C:extracellular region"/>
    <property type="evidence" value="ECO:0007669"/>
    <property type="project" value="UniProtKB-SubCell"/>
</dbReference>
<comment type="similarity">
    <text evidence="2 6">Belongs to the plant cysteine rich small secretory peptide family. Epidermal patterning factor subfamily.</text>
</comment>
<dbReference type="PANTHER" id="PTHR33109">
    <property type="entry name" value="EPIDERMAL PATTERNING FACTOR-LIKE PROTEIN 4"/>
    <property type="match status" value="1"/>
</dbReference>
<accession>A0A7J7MST1</accession>
<comment type="caution">
    <text evidence="7">The sequence shown here is derived from an EMBL/GenBank/DDBJ whole genome shotgun (WGS) entry which is preliminary data.</text>
</comment>
<dbReference type="InterPro" id="IPR039455">
    <property type="entry name" value="EPFL"/>
</dbReference>
<evidence type="ECO:0000313" key="7">
    <source>
        <dbReference type="EMBL" id="KAF6157965.1"/>
    </source>
</evidence>
<keyword evidence="3 6" id="KW-0964">Secreted</keyword>
<keyword evidence="6" id="KW-0217">Developmental protein</keyword>
<sequence>MAEGRAVFKLMKTPQIVGGEDEKAIMRTQIGSSPPRCERRCNNCGHCEAVQVPATPQDKNKIIHFSTVSLRGEYSSNYKPMSWKCKCGDFIFNP</sequence>
<dbReference type="EMBL" id="JACGCM010001245">
    <property type="protein sequence ID" value="KAF6157965.1"/>
    <property type="molecule type" value="Genomic_DNA"/>
</dbReference>
<gene>
    <name evidence="7" type="ORF">GIB67_015281</name>
</gene>
<evidence type="ECO:0000313" key="8">
    <source>
        <dbReference type="Proteomes" id="UP000541444"/>
    </source>
</evidence>
<dbReference type="PANTHER" id="PTHR33109:SF7">
    <property type="entry name" value="EPIDERMAL PATTERNING FACTOR-LIKE PROTEIN 2"/>
    <property type="match status" value="1"/>
</dbReference>
<evidence type="ECO:0000256" key="6">
    <source>
        <dbReference type="RuleBase" id="RU367102"/>
    </source>
</evidence>